<keyword evidence="8" id="KW-1185">Reference proteome</keyword>
<dbReference type="EMBL" id="UXUI01010511">
    <property type="protein sequence ID" value="VDD95317.1"/>
    <property type="molecule type" value="Genomic_DNA"/>
</dbReference>
<dbReference type="Gene3D" id="3.30.420.40">
    <property type="match status" value="2"/>
</dbReference>
<organism evidence="9">
    <name type="scientific">Enterobius vermicularis</name>
    <name type="common">Human pinworm</name>
    <dbReference type="NCBI Taxonomy" id="51028"/>
    <lineage>
        <taxon>Eukaryota</taxon>
        <taxon>Metazoa</taxon>
        <taxon>Ecdysozoa</taxon>
        <taxon>Nematoda</taxon>
        <taxon>Chromadorea</taxon>
        <taxon>Rhabditida</taxon>
        <taxon>Spirurina</taxon>
        <taxon>Oxyuridomorpha</taxon>
        <taxon>Oxyuroidea</taxon>
        <taxon>Oxyuridae</taxon>
        <taxon>Enterobius</taxon>
    </lineage>
</organism>
<dbReference type="GO" id="GO:0042732">
    <property type="term" value="P:D-xylose metabolic process"/>
    <property type="evidence" value="ECO:0007669"/>
    <property type="project" value="UniProtKB-UniRule"/>
</dbReference>
<evidence type="ECO:0000256" key="3">
    <source>
        <dbReference type="ARBA" id="ARBA00022777"/>
    </source>
</evidence>
<feature type="domain" description="Carbohydrate kinase FGGY C-terminal" evidence="6">
    <location>
        <begin position="258"/>
        <end position="436"/>
    </location>
</feature>
<keyword evidence="4" id="KW-0067">ATP-binding</keyword>
<reference evidence="9" key="1">
    <citation type="submission" date="2017-02" db="UniProtKB">
        <authorList>
            <consortium name="WormBaseParasite"/>
        </authorList>
    </citation>
    <scope>IDENTIFICATION</scope>
</reference>
<comment type="catalytic activity">
    <reaction evidence="4">
        <text>D-xylulose + ATP = D-xylulose 5-phosphate + ADP + H(+)</text>
        <dbReference type="Rhea" id="RHEA:10964"/>
        <dbReference type="ChEBI" id="CHEBI:15378"/>
        <dbReference type="ChEBI" id="CHEBI:17140"/>
        <dbReference type="ChEBI" id="CHEBI:30616"/>
        <dbReference type="ChEBI" id="CHEBI:57737"/>
        <dbReference type="ChEBI" id="CHEBI:456216"/>
        <dbReference type="EC" id="2.7.1.17"/>
    </reaction>
</comment>
<evidence type="ECO:0000313" key="8">
    <source>
        <dbReference type="Proteomes" id="UP000274131"/>
    </source>
</evidence>
<dbReference type="SUPFAM" id="SSF53067">
    <property type="entry name" value="Actin-like ATPase domain"/>
    <property type="match status" value="2"/>
</dbReference>
<proteinExistence type="inferred from homology"/>
<evidence type="ECO:0000256" key="2">
    <source>
        <dbReference type="ARBA" id="ARBA00022679"/>
    </source>
</evidence>
<dbReference type="InterPro" id="IPR042024">
    <property type="entry name" value="D-XK_euk"/>
</dbReference>
<dbReference type="GO" id="GO:0004856">
    <property type="term" value="F:D-xylulokinase activity"/>
    <property type="evidence" value="ECO:0007669"/>
    <property type="project" value="UniProtKB-UniRule"/>
</dbReference>
<dbReference type="WBParaSite" id="EVEC_0001072501-mRNA-1">
    <property type="protein sequence ID" value="EVEC_0001072501-mRNA-1"/>
    <property type="gene ID" value="EVEC_0001072501"/>
</dbReference>
<keyword evidence="4" id="KW-0859">Xylose metabolism</keyword>
<feature type="domain" description="Carbohydrate kinase FGGY N-terminal" evidence="5">
    <location>
        <begin position="91"/>
        <end position="249"/>
    </location>
</feature>
<reference evidence="7 8" key="2">
    <citation type="submission" date="2018-10" db="EMBL/GenBank/DDBJ databases">
        <authorList>
            <consortium name="Pathogen Informatics"/>
        </authorList>
    </citation>
    <scope>NUCLEOTIDE SEQUENCE [LARGE SCALE GENOMIC DNA]</scope>
</reference>
<dbReference type="CDD" id="cd07776">
    <property type="entry name" value="ASKHA_NBD_FGGY_SpXK-like"/>
    <property type="match status" value="1"/>
</dbReference>
<dbReference type="PANTHER" id="PTHR10196">
    <property type="entry name" value="SUGAR KINASE"/>
    <property type="match status" value="1"/>
</dbReference>
<name>A0A0N4VIS2_ENTVE</name>
<protein>
    <recommendedName>
        <fullName evidence="4">Xylulose kinase</fullName>
        <ecNumber evidence="4">2.7.1.17</ecNumber>
    </recommendedName>
</protein>
<evidence type="ECO:0000313" key="9">
    <source>
        <dbReference type="WBParaSite" id="EVEC_0001072501-mRNA-1"/>
    </source>
</evidence>
<evidence type="ECO:0000256" key="4">
    <source>
        <dbReference type="RuleBase" id="RU367058"/>
    </source>
</evidence>
<dbReference type="STRING" id="51028.A0A0N4VIS2"/>
<comment type="function">
    <text evidence="4">Phosphorylates D-xylulose to produce D-xylulose 5-phosphate, a molecule that may play an important role in the regulation of glucose metabolism and lipogenesis.</text>
</comment>
<keyword evidence="4" id="KW-0547">Nucleotide-binding</keyword>
<evidence type="ECO:0000259" key="5">
    <source>
        <dbReference type="Pfam" id="PF00370"/>
    </source>
</evidence>
<dbReference type="EC" id="2.7.1.17" evidence="4"/>
<dbReference type="GO" id="GO:0005524">
    <property type="term" value="F:ATP binding"/>
    <property type="evidence" value="ECO:0007669"/>
    <property type="project" value="UniProtKB-KW"/>
</dbReference>
<comment type="similarity">
    <text evidence="1 4">Belongs to the FGGY kinase family.</text>
</comment>
<dbReference type="InterPro" id="IPR043129">
    <property type="entry name" value="ATPase_NBD"/>
</dbReference>
<dbReference type="PANTHER" id="PTHR10196:SF57">
    <property type="entry name" value="XYLULOSE KINASE"/>
    <property type="match status" value="1"/>
</dbReference>
<evidence type="ECO:0000313" key="7">
    <source>
        <dbReference type="EMBL" id="VDD95317.1"/>
    </source>
</evidence>
<gene>
    <name evidence="7" type="ORF">EVEC_LOCUS10068</name>
</gene>
<dbReference type="Pfam" id="PF00370">
    <property type="entry name" value="FGGY_N"/>
    <property type="match status" value="1"/>
</dbReference>
<accession>A0A0N4VIS2</accession>
<dbReference type="InterPro" id="IPR018485">
    <property type="entry name" value="FGGY_C"/>
</dbReference>
<dbReference type="AlphaFoldDB" id="A0A0N4VIS2"/>
<keyword evidence="3 4" id="KW-0418">Kinase</keyword>
<dbReference type="Pfam" id="PF02782">
    <property type="entry name" value="FGGY_C"/>
    <property type="match status" value="1"/>
</dbReference>
<dbReference type="GO" id="GO:0005997">
    <property type="term" value="P:xylulose metabolic process"/>
    <property type="evidence" value="ECO:0007669"/>
    <property type="project" value="UniProtKB-UniRule"/>
</dbReference>
<sequence>MSHSDNGVHKHEDGETITAPVCMWLEALDLVFQRLSKLVNLAAVRTISGCGQQHGTVYWNQKATSLLSNLNPSTSLRESLQDALATIHSPIWMDSSTTEECRLMEENVGGPMKLATLTGSRAFHRFSGSQIMKFYRKKREIFENTERISLVSSFIACVLCGAFADVDLGDACGMNLLDVRKGAWSRECLFACVQGNEDDYEALLKKLGTPVPCDTVVGKISPYFCQRYGLSSDCEVVAFTGDNLSSLAGLCLQAGQVAVSLGTSDTVLFVLDRYVPALEGHLFRNPVYQSGYMAFTRNRVRKEVGAKTWDDFEALVAETPPGNNGNIGFYFDDNEIIPTVRRGDYRFDSSKKQVATFSKEVEARAVLEHQSLAKRLHAEKLGNCFVEKGTMLVTGGASNNATIAQILADVFNCDVYTAESTDSAAIGGALRARHAAFYKGSDYFIVSEAAVIRQLVASPILGNVEVYNEMIKIYEELEKRVMADAVMDRLLANRKI</sequence>
<dbReference type="InterPro" id="IPR018484">
    <property type="entry name" value="FGGY_N"/>
</dbReference>
<evidence type="ECO:0000259" key="6">
    <source>
        <dbReference type="Pfam" id="PF02782"/>
    </source>
</evidence>
<dbReference type="OrthoDB" id="1728974at2759"/>
<keyword evidence="4" id="KW-0119">Carbohydrate metabolism</keyword>
<dbReference type="GO" id="GO:0005829">
    <property type="term" value="C:cytosol"/>
    <property type="evidence" value="ECO:0007669"/>
    <property type="project" value="TreeGrafter"/>
</dbReference>
<keyword evidence="2 4" id="KW-0808">Transferase</keyword>
<evidence type="ECO:0000256" key="1">
    <source>
        <dbReference type="ARBA" id="ARBA00009156"/>
    </source>
</evidence>
<dbReference type="Proteomes" id="UP000274131">
    <property type="component" value="Unassembled WGS sequence"/>
</dbReference>